<keyword evidence="2" id="KW-0472">Membrane</keyword>
<organism evidence="3 4">
    <name type="scientific">Achromobacter insolitus</name>
    <dbReference type="NCBI Taxonomy" id="217204"/>
    <lineage>
        <taxon>Bacteria</taxon>
        <taxon>Pseudomonadati</taxon>
        <taxon>Pseudomonadota</taxon>
        <taxon>Betaproteobacteria</taxon>
        <taxon>Burkholderiales</taxon>
        <taxon>Alcaligenaceae</taxon>
        <taxon>Achromobacter</taxon>
    </lineage>
</organism>
<proteinExistence type="predicted"/>
<name>A0A6S7FFK2_9BURK</name>
<evidence type="ECO:0000313" key="3">
    <source>
        <dbReference type="EMBL" id="CAB3935435.1"/>
    </source>
</evidence>
<keyword evidence="4" id="KW-1185">Reference proteome</keyword>
<evidence type="ECO:0000256" key="1">
    <source>
        <dbReference type="SAM" id="MobiDB-lite"/>
    </source>
</evidence>
<dbReference type="EMBL" id="CADILH010000007">
    <property type="protein sequence ID" value="CAB3935435.1"/>
    <property type="molecule type" value="Genomic_DNA"/>
</dbReference>
<evidence type="ECO:0000256" key="2">
    <source>
        <dbReference type="SAM" id="Phobius"/>
    </source>
</evidence>
<keyword evidence="2" id="KW-0812">Transmembrane</keyword>
<dbReference type="Proteomes" id="UP000494183">
    <property type="component" value="Unassembled WGS sequence"/>
</dbReference>
<sequence length="120" mass="13227">MGAPTISEHRLTQDRGPQGPHGKQSILCWGELYGSQRDLKPTKMTMDVTHRKITTVGIQLKALDSDITGRHSKISPNDLSCIPVMIRGVQIIVLALIIFWTQRKTSGLGENWLAAAPLTL</sequence>
<dbReference type="RefSeq" id="WP_254604545.1">
    <property type="nucleotide sequence ID" value="NZ_CADILH010000007.1"/>
</dbReference>
<reference evidence="3 4" key="1">
    <citation type="submission" date="2020-04" db="EMBL/GenBank/DDBJ databases">
        <authorList>
            <person name="De Canck E."/>
        </authorList>
    </citation>
    <scope>NUCLEOTIDE SEQUENCE [LARGE SCALE GENOMIC DNA]</scope>
    <source>
        <strain evidence="3 4">LMG 6000</strain>
    </source>
</reference>
<keyword evidence="2" id="KW-1133">Transmembrane helix</keyword>
<accession>A0A6S7FFK2</accession>
<evidence type="ECO:0000313" key="4">
    <source>
        <dbReference type="Proteomes" id="UP000494183"/>
    </source>
</evidence>
<dbReference type="AlphaFoldDB" id="A0A6S7FFK2"/>
<gene>
    <name evidence="3" type="ORF">LMG6000_04325</name>
</gene>
<protein>
    <submittedName>
        <fullName evidence="3">Uncharacterized protein</fullName>
    </submittedName>
</protein>
<feature type="transmembrane region" description="Helical" evidence="2">
    <location>
        <begin position="79"/>
        <end position="100"/>
    </location>
</feature>
<feature type="region of interest" description="Disordered" evidence="1">
    <location>
        <begin position="1"/>
        <end position="23"/>
    </location>
</feature>